<evidence type="ECO:0000256" key="2">
    <source>
        <dbReference type="SAM" id="Phobius"/>
    </source>
</evidence>
<dbReference type="KEGG" id="simp:C6571_01195"/>
<feature type="transmembrane region" description="Helical" evidence="2">
    <location>
        <begin position="185"/>
        <end position="206"/>
    </location>
</feature>
<feature type="compositionally biased region" description="Basic and acidic residues" evidence="1">
    <location>
        <begin position="66"/>
        <end position="86"/>
    </location>
</feature>
<sequence length="581" mass="62658">MRIYTVLAYPAEAISAAQVRAERARAAEVPLVLRSTLTSAAAGAPEGVPSRSGAVPSTQAPAQRPARAERAARPAVTRKPEQEAGRPRLIMEPLSDWLQAPSVLRASTEIAALPESVSPSLREQAAARWRALNMQPEDLLQEEASRAAQDKAQSEKLAAAERDKAAAVAAQQQLQERAAERFPAVVVYVLLALLLALAALLVWLWGRKQRAPANSEGTWTHGPAKAAVPSSAVAAGAGTVRQVAEEHDVTTRPQPAEPEMLPSGMMPLEFGVSDDTPEPADDSTTDAVQAAAPAAVTAVLNPEDLFDLQQQAEFFVSVGEHDQAIEVMKKHIEANQAASPSAYLELLRLYRSLSRIEQFNELRAQFHRYFNAQVPEFAAFARPGRTLFGYPDVLARIEALWCDPSVVPLLQELLFRGQGQDQRFDLPAYDDLLLLHAVARTTPATARGQSAPRHRTTPLEAAAAEQGMVPTSAIATAPEPASNLMEFEPDWDFDAQAAAAAAKQAPPRGAPMEIDLDLSDLTHLDALTDSSEISQPLPFLTQQEVPAVASTPPPAPNQPVGFGVNSDRFEARIDPDERKPR</sequence>
<feature type="region of interest" description="Disordered" evidence="1">
    <location>
        <begin position="544"/>
        <end position="581"/>
    </location>
</feature>
<feature type="compositionally biased region" description="Basic and acidic residues" evidence="1">
    <location>
        <begin position="567"/>
        <end position="581"/>
    </location>
</feature>
<name>A0A2S0MW18_9BURK</name>
<organism evidence="3 4">
    <name type="scientific">Simplicispira suum</name>
    <dbReference type="NCBI Taxonomy" id="2109915"/>
    <lineage>
        <taxon>Bacteria</taxon>
        <taxon>Pseudomonadati</taxon>
        <taxon>Pseudomonadota</taxon>
        <taxon>Betaproteobacteria</taxon>
        <taxon>Burkholderiales</taxon>
        <taxon>Comamonadaceae</taxon>
        <taxon>Simplicispira</taxon>
    </lineage>
</organism>
<evidence type="ECO:0000313" key="4">
    <source>
        <dbReference type="Proteomes" id="UP000239326"/>
    </source>
</evidence>
<dbReference type="EMBL" id="CP027669">
    <property type="protein sequence ID" value="AVO40086.1"/>
    <property type="molecule type" value="Genomic_DNA"/>
</dbReference>
<dbReference type="Proteomes" id="UP000239326">
    <property type="component" value="Chromosome"/>
</dbReference>
<evidence type="ECO:0000256" key="1">
    <source>
        <dbReference type="SAM" id="MobiDB-lite"/>
    </source>
</evidence>
<proteinExistence type="predicted"/>
<feature type="region of interest" description="Disordered" evidence="1">
    <location>
        <begin position="42"/>
        <end position="88"/>
    </location>
</feature>
<keyword evidence="2" id="KW-1133">Transmembrane helix</keyword>
<reference evidence="3 4" key="1">
    <citation type="submission" date="2018-03" db="EMBL/GenBank/DDBJ databases">
        <title>Genome sequencing of Simplicispira sp.</title>
        <authorList>
            <person name="Kim S.-J."/>
            <person name="Heo J."/>
            <person name="Kwon S.-W."/>
        </authorList>
    </citation>
    <scope>NUCLEOTIDE SEQUENCE [LARGE SCALE GENOMIC DNA]</scope>
    <source>
        <strain evidence="3 4">SC1-8</strain>
    </source>
</reference>
<keyword evidence="4" id="KW-1185">Reference proteome</keyword>
<keyword evidence="2" id="KW-0812">Transmembrane</keyword>
<protein>
    <submittedName>
        <fullName evidence="3">Uncharacterized protein</fullName>
    </submittedName>
</protein>
<gene>
    <name evidence="3" type="ORF">C6571_01195</name>
</gene>
<evidence type="ECO:0000313" key="3">
    <source>
        <dbReference type="EMBL" id="AVO40086.1"/>
    </source>
</evidence>
<keyword evidence="2" id="KW-0472">Membrane</keyword>
<accession>A0A2S0MW18</accession>
<dbReference type="AlphaFoldDB" id="A0A2S0MW18"/>